<gene>
    <name evidence="2" type="ORF">PSI23_19510</name>
</gene>
<organism evidence="2 3">
    <name type="scientific">Xenorhabdus yunnanensis</name>
    <dbReference type="NCBI Taxonomy" id="3025878"/>
    <lineage>
        <taxon>Bacteria</taxon>
        <taxon>Pseudomonadati</taxon>
        <taxon>Pseudomonadota</taxon>
        <taxon>Gammaproteobacteria</taxon>
        <taxon>Enterobacterales</taxon>
        <taxon>Morganellaceae</taxon>
        <taxon>Xenorhabdus</taxon>
    </lineage>
</organism>
<dbReference type="RefSeq" id="WP_273556637.1">
    <property type="nucleotide sequence ID" value="NZ_JAQRFI010000081.1"/>
</dbReference>
<comment type="caution">
    <text evidence="2">The sequence shown here is derived from an EMBL/GenBank/DDBJ whole genome shotgun (WGS) entry which is preliminary data.</text>
</comment>
<dbReference type="Proteomes" id="UP001217178">
    <property type="component" value="Unassembled WGS sequence"/>
</dbReference>
<reference evidence="2 3" key="1">
    <citation type="submission" date="2023-02" db="EMBL/GenBank/DDBJ databases">
        <title>Entomopathogenic bacteria.</title>
        <authorList>
            <person name="Machado R.A."/>
        </authorList>
    </citation>
    <scope>NUCLEOTIDE SEQUENCE [LARGE SCALE GENOMIC DNA]</scope>
    <source>
        <strain evidence="2 3">XENO-10</strain>
    </source>
</reference>
<evidence type="ECO:0000313" key="2">
    <source>
        <dbReference type="EMBL" id="MDC9591408.1"/>
    </source>
</evidence>
<evidence type="ECO:0000259" key="1">
    <source>
        <dbReference type="Pfam" id="PF01755"/>
    </source>
</evidence>
<sequence length="251" mass="29156">MDIFVINLAKDTERRKSIKKQAETFGLRVRFIEAVNGKELSDSEINQLCRDFHDNGLTHGVLGCSLSHLKVYEKIINDNLDTALILEDDAKLNKEISNVYISICNYNLKNKNTPLIYLLSITNEYIDSFKKKLSPKYYLVDVIDADYGYGYIINNTAAKNLVKFLKPIWIEADKWRFIQERGIVKIKAVIPPIISVTDLSNKSTLEGDRSAALKKRISFFDDQYRNRTFKIRIKALLWKVFIRSWIKRVKP</sequence>
<accession>A0ABT5LLI3</accession>
<dbReference type="CDD" id="cd06532">
    <property type="entry name" value="Glyco_transf_25"/>
    <property type="match status" value="1"/>
</dbReference>
<keyword evidence="3" id="KW-1185">Reference proteome</keyword>
<dbReference type="Pfam" id="PF01755">
    <property type="entry name" value="Glyco_transf_25"/>
    <property type="match status" value="1"/>
</dbReference>
<feature type="domain" description="Glycosyl transferase family 25" evidence="1">
    <location>
        <begin position="2"/>
        <end position="174"/>
    </location>
</feature>
<evidence type="ECO:0000313" key="3">
    <source>
        <dbReference type="Proteomes" id="UP001217178"/>
    </source>
</evidence>
<name>A0ABT5LLI3_9GAMM</name>
<dbReference type="EMBL" id="JAQRFI010000081">
    <property type="protein sequence ID" value="MDC9591408.1"/>
    <property type="molecule type" value="Genomic_DNA"/>
</dbReference>
<protein>
    <submittedName>
        <fullName evidence="2">Glycosyltransferase family 25 protein</fullName>
    </submittedName>
</protein>
<dbReference type="InterPro" id="IPR002654">
    <property type="entry name" value="Glyco_trans_25"/>
</dbReference>
<proteinExistence type="predicted"/>